<accession>A0A7Y9LDD5</accession>
<dbReference type="Gene3D" id="3.90.1200.10">
    <property type="match status" value="1"/>
</dbReference>
<dbReference type="SUPFAM" id="SSF56112">
    <property type="entry name" value="Protein kinase-like (PK-like)"/>
    <property type="match status" value="1"/>
</dbReference>
<keyword evidence="2" id="KW-1185">Reference proteome</keyword>
<sequence>MLVGDDGLWIVDHEVAVAGRPVFDLAFLAAHLTLKAVERERRFLLDAAMTFWTTYREAWPESGVTGEELGDHVAALMLARVDGVSKVHYLSERQEGLVRELARDQVAGDGTIEELWQRVRVLNGPAAGEHA</sequence>
<evidence type="ECO:0000313" key="2">
    <source>
        <dbReference type="Proteomes" id="UP000569914"/>
    </source>
</evidence>
<dbReference type="AlphaFoldDB" id="A0A7Y9LDD5"/>
<proteinExistence type="predicted"/>
<evidence type="ECO:0008006" key="3">
    <source>
        <dbReference type="Google" id="ProtNLM"/>
    </source>
</evidence>
<protein>
    <recommendedName>
        <fullName evidence="3">Phosphotransferase enzyme family protein</fullName>
    </recommendedName>
</protein>
<organism evidence="1 2">
    <name type="scientific">Microlunatus parietis</name>
    <dbReference type="NCBI Taxonomy" id="682979"/>
    <lineage>
        <taxon>Bacteria</taxon>
        <taxon>Bacillati</taxon>
        <taxon>Actinomycetota</taxon>
        <taxon>Actinomycetes</taxon>
        <taxon>Propionibacteriales</taxon>
        <taxon>Propionibacteriaceae</taxon>
        <taxon>Microlunatus</taxon>
    </lineage>
</organism>
<dbReference type="RefSeq" id="WP_179752205.1">
    <property type="nucleotide sequence ID" value="NZ_JACCBU010000001.1"/>
</dbReference>
<reference evidence="1 2" key="1">
    <citation type="submission" date="2020-07" db="EMBL/GenBank/DDBJ databases">
        <title>Sequencing the genomes of 1000 actinobacteria strains.</title>
        <authorList>
            <person name="Klenk H.-P."/>
        </authorList>
    </citation>
    <scope>NUCLEOTIDE SEQUENCE [LARGE SCALE GENOMIC DNA]</scope>
    <source>
        <strain evidence="1 2">DSM 22083</strain>
    </source>
</reference>
<gene>
    <name evidence="1" type="ORF">BKA15_003135</name>
</gene>
<dbReference type="InterPro" id="IPR011009">
    <property type="entry name" value="Kinase-like_dom_sf"/>
</dbReference>
<evidence type="ECO:0000313" key="1">
    <source>
        <dbReference type="EMBL" id="NYE71806.1"/>
    </source>
</evidence>
<comment type="caution">
    <text evidence="1">The sequence shown here is derived from an EMBL/GenBank/DDBJ whole genome shotgun (WGS) entry which is preliminary data.</text>
</comment>
<dbReference type="EMBL" id="JACCBU010000001">
    <property type="protein sequence ID" value="NYE71806.1"/>
    <property type="molecule type" value="Genomic_DNA"/>
</dbReference>
<dbReference type="Proteomes" id="UP000569914">
    <property type="component" value="Unassembled WGS sequence"/>
</dbReference>
<name>A0A7Y9LDD5_9ACTN</name>